<dbReference type="PANTHER" id="PTHR32063:SF4">
    <property type="entry name" value="SLR6043 PROTEIN"/>
    <property type="match status" value="1"/>
</dbReference>
<evidence type="ECO:0000313" key="3">
    <source>
        <dbReference type="Proteomes" id="UP001279553"/>
    </source>
</evidence>
<feature type="transmembrane region" description="Helical" evidence="1">
    <location>
        <begin position="886"/>
        <end position="904"/>
    </location>
</feature>
<dbReference type="GO" id="GO:0042910">
    <property type="term" value="F:xenobiotic transmembrane transporter activity"/>
    <property type="evidence" value="ECO:0007669"/>
    <property type="project" value="TreeGrafter"/>
</dbReference>
<dbReference type="Gene3D" id="1.20.1640.10">
    <property type="entry name" value="Multidrug efflux transporter AcrB transmembrane domain"/>
    <property type="match status" value="2"/>
</dbReference>
<keyword evidence="3" id="KW-1185">Reference proteome</keyword>
<organism evidence="2 3">
    <name type="scientific">Acidiphilium acidophilum</name>
    <name type="common">Thiobacillus acidophilus</name>
    <dbReference type="NCBI Taxonomy" id="76588"/>
    <lineage>
        <taxon>Bacteria</taxon>
        <taxon>Pseudomonadati</taxon>
        <taxon>Pseudomonadota</taxon>
        <taxon>Alphaproteobacteria</taxon>
        <taxon>Acetobacterales</taxon>
        <taxon>Acidocellaceae</taxon>
        <taxon>Acidiphilium</taxon>
    </lineage>
</organism>
<dbReference type="RefSeq" id="WP_319616030.1">
    <property type="nucleotide sequence ID" value="NZ_JAWXYB010000021.1"/>
</dbReference>
<dbReference type="InterPro" id="IPR001036">
    <property type="entry name" value="Acrflvin-R"/>
</dbReference>
<keyword evidence="1" id="KW-0812">Transmembrane</keyword>
<dbReference type="Pfam" id="PF00873">
    <property type="entry name" value="ACR_tran"/>
    <property type="match status" value="1"/>
</dbReference>
<sequence length="1027" mass="107819">MLQAIVQASLRHRIIVAILVTVFVIFAALRLPTAQYGVFPEFVPPTVTIQTQAPGLDPQQVEALVTDRLELALGGLPGLAKTQSQSQAGVSVVNVVFHGGTDIYRDRELVTGAVASVGGGLPSGVTPVITPLQSSTGTVMFLGIKSNRLSLMKLTALVQSTIRPALLAVPGVAQVVAFGSTPEQLMIEAKPDRLIAAQLGLNSVAGGARYASTALGAGWINTGNQQLILEPHGQTVSTTDLAASVIAYKNSIPVTLGDIARIRRGPPPRFGAALVNGKPGIDLVIGTLYGANTLTVTNGLHEALAHLAPTLRDQGVKVVYALQVSSFIHSALHQVALDLAIGAVLIVVVLFLSLGNWRVALISFLSIPVSLLAATEILRGLGITLNVMALAGLAIALGAVVDDAVVDVENIFRRLRENRSRKNPEPALAVILHASVEVRSSIIYATLSVAIIFIPILLLGGVAGRLFAPLGIAYIAAILSSLAVALTLTPALAALLLARVGVSEKEPAPIRVARGFYGRVLGQVNRRFRLFMIVVVLLFFGMAATVPLLGVSYLPQFNARQVLMHYQTAPGTSIDTMLAIGKQVAAKLAREKSVEAAVVHIGRANLSNGHPGTNKAEIEMSFSRNVSNVAAASKHLLTVVRGVPGTRFWIDTFLAERIHEGLSGFTAPLIVTVYGPHMKGLGQDAERIAKILRGIKGSGAVTLEAPPNTPTIAIRARRAAMRQYGVTAHALLQTIAAAYTGETVGQVYRGVRIVPIVLTLPAQWRHDPNSLTNLPIATTNGSIVPLGEVATISETASPQLILHDDGRRVQVISVAIAAGHTGGYLTAAKHALTGFHFQQGDYVTFGGTAVSGSTARMRLLGYGGIALIAILCLLGIALGRGRAVTLLALGLPFALIGGIAAYWLTGISSVSLGVMVGFVTLFGIALRNGLLLMMHYGRLVHDHGQSWNAETVRQGAMDRLPAILLTATVTALGLLPLALNTGSTGDEIEGPMAIVILGGLISATILTLLLLPSLAARFVRFDTDVEE</sequence>
<proteinExistence type="predicted"/>
<feature type="transmembrane region" description="Helical" evidence="1">
    <location>
        <begin position="859"/>
        <end position="879"/>
    </location>
</feature>
<evidence type="ECO:0000256" key="1">
    <source>
        <dbReference type="SAM" id="Phobius"/>
    </source>
</evidence>
<dbReference type="Gene3D" id="3.30.70.1320">
    <property type="entry name" value="Multidrug efflux transporter AcrB pore domain like"/>
    <property type="match status" value="1"/>
</dbReference>
<feature type="transmembrane region" description="Helical" evidence="1">
    <location>
        <begin position="12"/>
        <end position="31"/>
    </location>
</feature>
<dbReference type="SUPFAM" id="SSF82714">
    <property type="entry name" value="Multidrug efflux transporter AcrB TolC docking domain, DN and DC subdomains"/>
    <property type="match status" value="2"/>
</dbReference>
<dbReference type="SUPFAM" id="SSF82866">
    <property type="entry name" value="Multidrug efflux transporter AcrB transmembrane domain"/>
    <property type="match status" value="2"/>
</dbReference>
<dbReference type="SUPFAM" id="SSF82693">
    <property type="entry name" value="Multidrug efflux transporter AcrB pore domain, PN1, PN2, PC1 and PC2 subdomains"/>
    <property type="match status" value="2"/>
</dbReference>
<feature type="transmembrane region" description="Helical" evidence="1">
    <location>
        <begin position="910"/>
        <end position="930"/>
    </location>
</feature>
<dbReference type="PRINTS" id="PR00702">
    <property type="entry name" value="ACRIFLAVINRP"/>
</dbReference>
<feature type="transmembrane region" description="Helical" evidence="1">
    <location>
        <begin position="530"/>
        <end position="554"/>
    </location>
</feature>
<reference evidence="2 3" key="1">
    <citation type="submission" date="2023-11" db="EMBL/GenBank/DDBJ databases">
        <title>MicrobeMod: A computational toolkit for identifying prokaryotic methylation and restriction-modification with nanopore sequencing.</title>
        <authorList>
            <person name="Crits-Christoph A."/>
            <person name="Kang S.C."/>
            <person name="Lee H."/>
            <person name="Ostrov N."/>
        </authorList>
    </citation>
    <scope>NUCLEOTIDE SEQUENCE [LARGE SCALE GENOMIC DNA]</scope>
    <source>
        <strain evidence="2 3">DSMZ 700</strain>
    </source>
</reference>
<feature type="transmembrane region" description="Helical" evidence="1">
    <location>
        <begin position="331"/>
        <end position="352"/>
    </location>
</feature>
<gene>
    <name evidence="2" type="ORF">SIL87_20120</name>
</gene>
<feature type="transmembrane region" description="Helical" evidence="1">
    <location>
        <begin position="383"/>
        <end position="406"/>
    </location>
</feature>
<evidence type="ECO:0000313" key="2">
    <source>
        <dbReference type="EMBL" id="MDX5933060.1"/>
    </source>
</evidence>
<dbReference type="InterPro" id="IPR027463">
    <property type="entry name" value="AcrB_DN_DC_subdom"/>
</dbReference>
<accession>A0AAW9DWE6</accession>
<name>A0AAW9DWE6_ACIAO</name>
<dbReference type="AlphaFoldDB" id="A0AAW9DWE6"/>
<feature type="transmembrane region" description="Helical" evidence="1">
    <location>
        <begin position="472"/>
        <end position="497"/>
    </location>
</feature>
<dbReference type="Gene3D" id="3.30.70.1430">
    <property type="entry name" value="Multidrug efflux transporter AcrB pore domain"/>
    <property type="match status" value="2"/>
</dbReference>
<protein>
    <submittedName>
        <fullName evidence="2">Efflux RND transporter permease subunit</fullName>
    </submittedName>
</protein>
<keyword evidence="1" id="KW-1133">Transmembrane helix</keyword>
<dbReference type="EMBL" id="JAWXYB010000021">
    <property type="protein sequence ID" value="MDX5933060.1"/>
    <property type="molecule type" value="Genomic_DNA"/>
</dbReference>
<feature type="transmembrane region" description="Helical" evidence="1">
    <location>
        <begin position="960"/>
        <end position="979"/>
    </location>
</feature>
<dbReference type="Gene3D" id="3.30.70.1440">
    <property type="entry name" value="Multidrug efflux transporter AcrB pore domain"/>
    <property type="match status" value="1"/>
</dbReference>
<feature type="transmembrane region" description="Helical" evidence="1">
    <location>
        <begin position="991"/>
        <end position="1011"/>
    </location>
</feature>
<keyword evidence="1" id="KW-0472">Membrane</keyword>
<dbReference type="Gene3D" id="3.30.2090.10">
    <property type="entry name" value="Multidrug efflux transporter AcrB TolC docking domain, DN and DC subdomains"/>
    <property type="match status" value="2"/>
</dbReference>
<dbReference type="GO" id="GO:0005886">
    <property type="term" value="C:plasma membrane"/>
    <property type="evidence" value="ECO:0007669"/>
    <property type="project" value="TreeGrafter"/>
</dbReference>
<dbReference type="PANTHER" id="PTHR32063">
    <property type="match status" value="1"/>
</dbReference>
<dbReference type="Proteomes" id="UP001279553">
    <property type="component" value="Unassembled WGS sequence"/>
</dbReference>
<comment type="caution">
    <text evidence="2">The sequence shown here is derived from an EMBL/GenBank/DDBJ whole genome shotgun (WGS) entry which is preliminary data.</text>
</comment>
<feature type="transmembrane region" description="Helical" evidence="1">
    <location>
        <begin position="442"/>
        <end position="466"/>
    </location>
</feature>